<evidence type="ECO:0000313" key="6">
    <source>
        <dbReference type="Proteomes" id="UP000245396"/>
    </source>
</evidence>
<dbReference type="PANTHER" id="PTHR42756:SF1">
    <property type="entry name" value="TRANSCRIPTIONAL REPRESSOR OF EMRAB OPERON"/>
    <property type="match status" value="1"/>
</dbReference>
<accession>A0A316C5W6</accession>
<dbReference type="InterPro" id="IPR036390">
    <property type="entry name" value="WH_DNA-bd_sf"/>
</dbReference>
<dbReference type="InterPro" id="IPR000835">
    <property type="entry name" value="HTH_MarR-typ"/>
</dbReference>
<keyword evidence="3" id="KW-0804">Transcription</keyword>
<proteinExistence type="predicted"/>
<dbReference type="Gene3D" id="1.10.10.10">
    <property type="entry name" value="Winged helix-like DNA-binding domain superfamily/Winged helix DNA-binding domain"/>
    <property type="match status" value="1"/>
</dbReference>
<dbReference type="SUPFAM" id="SSF46785">
    <property type="entry name" value="Winged helix' DNA-binding domain"/>
    <property type="match status" value="1"/>
</dbReference>
<feature type="domain" description="HTH marR-type" evidence="4">
    <location>
        <begin position="48"/>
        <end position="186"/>
    </location>
</feature>
<evidence type="ECO:0000259" key="4">
    <source>
        <dbReference type="PROSITE" id="PS50995"/>
    </source>
</evidence>
<protein>
    <submittedName>
        <fullName evidence="5">DNA-binding MarR family transcriptional regulator</fullName>
    </submittedName>
</protein>
<dbReference type="InterPro" id="IPR036388">
    <property type="entry name" value="WH-like_DNA-bd_sf"/>
</dbReference>
<dbReference type="PANTHER" id="PTHR42756">
    <property type="entry name" value="TRANSCRIPTIONAL REGULATOR, MARR"/>
    <property type="match status" value="1"/>
</dbReference>
<evidence type="ECO:0000313" key="5">
    <source>
        <dbReference type="EMBL" id="PWJ82292.1"/>
    </source>
</evidence>
<gene>
    <name evidence="5" type="ORF">C7441_10960</name>
</gene>
<keyword evidence="6" id="KW-1185">Reference proteome</keyword>
<dbReference type="PROSITE" id="PS50995">
    <property type="entry name" value="HTH_MARR_2"/>
    <property type="match status" value="1"/>
</dbReference>
<reference evidence="5 6" key="1">
    <citation type="submission" date="2018-05" db="EMBL/GenBank/DDBJ databases">
        <title>Genomic Encyclopedia of Type Strains, Phase IV (KMG-IV): sequencing the most valuable type-strain genomes for metagenomic binning, comparative biology and taxonomic classification.</title>
        <authorList>
            <person name="Goeker M."/>
        </authorList>
    </citation>
    <scope>NUCLEOTIDE SEQUENCE [LARGE SCALE GENOMIC DNA]</scope>
    <source>
        <strain evidence="5 6">DSM 6986</strain>
    </source>
</reference>
<organism evidence="5 6">
    <name type="scientific">Pseudaminobacter salicylatoxidans</name>
    <dbReference type="NCBI Taxonomy" id="93369"/>
    <lineage>
        <taxon>Bacteria</taxon>
        <taxon>Pseudomonadati</taxon>
        <taxon>Pseudomonadota</taxon>
        <taxon>Alphaproteobacteria</taxon>
        <taxon>Hyphomicrobiales</taxon>
        <taxon>Phyllobacteriaceae</taxon>
        <taxon>Pseudaminobacter</taxon>
    </lineage>
</organism>
<dbReference type="SMART" id="SM00347">
    <property type="entry name" value="HTH_MARR"/>
    <property type="match status" value="1"/>
</dbReference>
<dbReference type="Proteomes" id="UP000245396">
    <property type="component" value="Unassembled WGS sequence"/>
</dbReference>
<dbReference type="STRING" id="1192868.GCA_000304395_00373"/>
<keyword evidence="1" id="KW-0805">Transcription regulation</keyword>
<sequence>MAHGVCVTDIRAKGQEMTAGARTREGAAVGDHVDRLRGQWARELPDLDTEPMGILGRASRLTNLFRPGMEATFAKFGLDRGEFDVIATLRRSGPPYRLTPTQIYTSLMISSGGLTHRLDRLEKAGLVQREKSQEDGRSMLVALTEAGISRVEEACRAHVANESAFLQALNAKERGALADLLRKLLVGIENDTQGQVLATKSRTDR</sequence>
<dbReference type="EMBL" id="QGGG01000009">
    <property type="protein sequence ID" value="PWJ82292.1"/>
    <property type="molecule type" value="Genomic_DNA"/>
</dbReference>
<dbReference type="PRINTS" id="PR00598">
    <property type="entry name" value="HTHMARR"/>
</dbReference>
<keyword evidence="2 5" id="KW-0238">DNA-binding</keyword>
<name>A0A316C5W6_PSESE</name>
<dbReference type="GO" id="GO:0003700">
    <property type="term" value="F:DNA-binding transcription factor activity"/>
    <property type="evidence" value="ECO:0007669"/>
    <property type="project" value="InterPro"/>
</dbReference>
<dbReference type="AlphaFoldDB" id="A0A316C5W6"/>
<evidence type="ECO:0000256" key="2">
    <source>
        <dbReference type="ARBA" id="ARBA00023125"/>
    </source>
</evidence>
<comment type="caution">
    <text evidence="5">The sequence shown here is derived from an EMBL/GenBank/DDBJ whole genome shotgun (WGS) entry which is preliminary data.</text>
</comment>
<dbReference type="Pfam" id="PF12802">
    <property type="entry name" value="MarR_2"/>
    <property type="match status" value="1"/>
</dbReference>
<evidence type="ECO:0000256" key="3">
    <source>
        <dbReference type="ARBA" id="ARBA00023163"/>
    </source>
</evidence>
<dbReference type="GO" id="GO:0003677">
    <property type="term" value="F:DNA binding"/>
    <property type="evidence" value="ECO:0007669"/>
    <property type="project" value="UniProtKB-KW"/>
</dbReference>
<evidence type="ECO:0000256" key="1">
    <source>
        <dbReference type="ARBA" id="ARBA00023015"/>
    </source>
</evidence>